<dbReference type="Gene3D" id="3.40.50.2300">
    <property type="match status" value="1"/>
</dbReference>
<proteinExistence type="predicted"/>
<organism evidence="4 5">
    <name type="scientific">Mucilaginibacter agri</name>
    <dbReference type="NCBI Taxonomy" id="2695265"/>
    <lineage>
        <taxon>Bacteria</taxon>
        <taxon>Pseudomonadati</taxon>
        <taxon>Bacteroidota</taxon>
        <taxon>Sphingobacteriia</taxon>
        <taxon>Sphingobacteriales</taxon>
        <taxon>Sphingobacteriaceae</taxon>
        <taxon>Mucilaginibacter</taxon>
    </lineage>
</organism>
<dbReference type="InterPro" id="IPR001789">
    <property type="entry name" value="Sig_transdc_resp-reg_receiver"/>
</dbReference>
<evidence type="ECO:0000256" key="2">
    <source>
        <dbReference type="PROSITE-ProRule" id="PRU00169"/>
    </source>
</evidence>
<gene>
    <name evidence="4" type="ORF">GSY63_07210</name>
</gene>
<evidence type="ECO:0000259" key="3">
    <source>
        <dbReference type="PROSITE" id="PS50110"/>
    </source>
</evidence>
<evidence type="ECO:0000256" key="1">
    <source>
        <dbReference type="ARBA" id="ARBA00022553"/>
    </source>
</evidence>
<sequence>MKKILLLDDNLDIVQIVEEVLAYEQYEVKSTMQGAGFLTLIESYSPDLIIIDYRLSDANGGELCAAIKSHARFRDIPVIIFTAYMQPGLDLRKFGCDAVIAKPFDLDELLTAVQSLTGGESLQEA</sequence>
<dbReference type="PANTHER" id="PTHR44591:SF3">
    <property type="entry name" value="RESPONSE REGULATORY DOMAIN-CONTAINING PROTEIN"/>
    <property type="match status" value="1"/>
</dbReference>
<name>A0A965ZDN7_9SPHI</name>
<comment type="caution">
    <text evidence="4">The sequence shown here is derived from an EMBL/GenBank/DDBJ whole genome shotgun (WGS) entry which is preliminary data.</text>
</comment>
<keyword evidence="5" id="KW-1185">Reference proteome</keyword>
<dbReference type="InterPro" id="IPR050595">
    <property type="entry name" value="Bact_response_regulator"/>
</dbReference>
<dbReference type="Proteomes" id="UP000638732">
    <property type="component" value="Unassembled WGS sequence"/>
</dbReference>
<reference evidence="4" key="2">
    <citation type="submission" date="2020-10" db="EMBL/GenBank/DDBJ databases">
        <title>Mucilaginibacter sp. nov., isolated from soil.</title>
        <authorList>
            <person name="Jeon C.O."/>
        </authorList>
    </citation>
    <scope>NUCLEOTIDE SEQUENCE</scope>
    <source>
        <strain evidence="4">R11</strain>
    </source>
</reference>
<protein>
    <submittedName>
        <fullName evidence="4">Response regulator</fullName>
    </submittedName>
</protein>
<evidence type="ECO:0000313" key="4">
    <source>
        <dbReference type="EMBL" id="NCD69139.1"/>
    </source>
</evidence>
<dbReference type="PROSITE" id="PS50110">
    <property type="entry name" value="RESPONSE_REGULATORY"/>
    <property type="match status" value="1"/>
</dbReference>
<dbReference type="RefSeq" id="WP_166585115.1">
    <property type="nucleotide sequence ID" value="NZ_WWEO01000040.1"/>
</dbReference>
<dbReference type="EMBL" id="WWEO01000040">
    <property type="protein sequence ID" value="NCD69139.1"/>
    <property type="molecule type" value="Genomic_DNA"/>
</dbReference>
<evidence type="ECO:0000313" key="5">
    <source>
        <dbReference type="Proteomes" id="UP000638732"/>
    </source>
</evidence>
<accession>A0A965ZDN7</accession>
<dbReference type="SMART" id="SM00448">
    <property type="entry name" value="REC"/>
    <property type="match status" value="1"/>
</dbReference>
<feature type="domain" description="Response regulatory" evidence="3">
    <location>
        <begin position="3"/>
        <end position="117"/>
    </location>
</feature>
<reference evidence="4" key="1">
    <citation type="submission" date="2020-01" db="EMBL/GenBank/DDBJ databases">
        <authorList>
            <person name="Seo Y.L."/>
        </authorList>
    </citation>
    <scope>NUCLEOTIDE SEQUENCE</scope>
    <source>
        <strain evidence="4">R11</strain>
    </source>
</reference>
<dbReference type="AlphaFoldDB" id="A0A965ZDN7"/>
<dbReference type="GO" id="GO:0000160">
    <property type="term" value="P:phosphorelay signal transduction system"/>
    <property type="evidence" value="ECO:0007669"/>
    <property type="project" value="InterPro"/>
</dbReference>
<dbReference type="Pfam" id="PF00072">
    <property type="entry name" value="Response_reg"/>
    <property type="match status" value="1"/>
</dbReference>
<dbReference type="CDD" id="cd00156">
    <property type="entry name" value="REC"/>
    <property type="match status" value="1"/>
</dbReference>
<keyword evidence="1 2" id="KW-0597">Phosphoprotein</keyword>
<dbReference type="SUPFAM" id="SSF52172">
    <property type="entry name" value="CheY-like"/>
    <property type="match status" value="1"/>
</dbReference>
<dbReference type="PANTHER" id="PTHR44591">
    <property type="entry name" value="STRESS RESPONSE REGULATOR PROTEIN 1"/>
    <property type="match status" value="1"/>
</dbReference>
<dbReference type="InterPro" id="IPR011006">
    <property type="entry name" value="CheY-like_superfamily"/>
</dbReference>
<feature type="modified residue" description="4-aspartylphosphate" evidence="2">
    <location>
        <position position="52"/>
    </location>
</feature>